<dbReference type="Proteomes" id="UP000307440">
    <property type="component" value="Unassembled WGS sequence"/>
</dbReference>
<evidence type="ECO:0000313" key="2">
    <source>
        <dbReference type="Proteomes" id="UP000307440"/>
    </source>
</evidence>
<gene>
    <name evidence="1" type="ORF">FA15DRAFT_661388</name>
</gene>
<dbReference type="AlphaFoldDB" id="A0A5C3KBS2"/>
<proteinExistence type="predicted"/>
<name>A0A5C3KBS2_COPMA</name>
<dbReference type="EMBL" id="ML210499">
    <property type="protein sequence ID" value="TFK17509.1"/>
    <property type="molecule type" value="Genomic_DNA"/>
</dbReference>
<accession>A0A5C3KBS2</accession>
<keyword evidence="2" id="KW-1185">Reference proteome</keyword>
<sequence length="156" mass="17090">MSQVSVSVLNKIDRVNFAFTFGGSDHLVVRAPLALFGKGPEASGLRRDLLGLMRRLVNNFCPGGILLISLTGPLSGQELPIIDTTALTTYFWFSCISWKKSVLFPPKSGQYAWWSPQDKLKIGPREGVGHVDRLAYVTGYNCSTRSGFASSLSQYA</sequence>
<protein>
    <submittedName>
        <fullName evidence="1">Uncharacterized protein</fullName>
    </submittedName>
</protein>
<reference evidence="1 2" key="1">
    <citation type="journal article" date="2019" name="Nat. Ecol. Evol.">
        <title>Megaphylogeny resolves global patterns of mushroom evolution.</title>
        <authorList>
            <person name="Varga T."/>
            <person name="Krizsan K."/>
            <person name="Foldi C."/>
            <person name="Dima B."/>
            <person name="Sanchez-Garcia M."/>
            <person name="Sanchez-Ramirez S."/>
            <person name="Szollosi G.J."/>
            <person name="Szarkandi J.G."/>
            <person name="Papp V."/>
            <person name="Albert L."/>
            <person name="Andreopoulos W."/>
            <person name="Angelini C."/>
            <person name="Antonin V."/>
            <person name="Barry K.W."/>
            <person name="Bougher N.L."/>
            <person name="Buchanan P."/>
            <person name="Buyck B."/>
            <person name="Bense V."/>
            <person name="Catcheside P."/>
            <person name="Chovatia M."/>
            <person name="Cooper J."/>
            <person name="Damon W."/>
            <person name="Desjardin D."/>
            <person name="Finy P."/>
            <person name="Geml J."/>
            <person name="Haridas S."/>
            <person name="Hughes K."/>
            <person name="Justo A."/>
            <person name="Karasinski D."/>
            <person name="Kautmanova I."/>
            <person name="Kiss B."/>
            <person name="Kocsube S."/>
            <person name="Kotiranta H."/>
            <person name="LaButti K.M."/>
            <person name="Lechner B.E."/>
            <person name="Liimatainen K."/>
            <person name="Lipzen A."/>
            <person name="Lukacs Z."/>
            <person name="Mihaltcheva S."/>
            <person name="Morgado L.N."/>
            <person name="Niskanen T."/>
            <person name="Noordeloos M.E."/>
            <person name="Ohm R.A."/>
            <person name="Ortiz-Santana B."/>
            <person name="Ovrebo C."/>
            <person name="Racz N."/>
            <person name="Riley R."/>
            <person name="Savchenko A."/>
            <person name="Shiryaev A."/>
            <person name="Soop K."/>
            <person name="Spirin V."/>
            <person name="Szebenyi C."/>
            <person name="Tomsovsky M."/>
            <person name="Tulloss R.E."/>
            <person name="Uehling J."/>
            <person name="Grigoriev I.V."/>
            <person name="Vagvolgyi C."/>
            <person name="Papp T."/>
            <person name="Martin F.M."/>
            <person name="Miettinen O."/>
            <person name="Hibbett D.S."/>
            <person name="Nagy L.G."/>
        </authorList>
    </citation>
    <scope>NUCLEOTIDE SEQUENCE [LARGE SCALE GENOMIC DNA]</scope>
    <source>
        <strain evidence="1 2">CBS 121175</strain>
    </source>
</reference>
<organism evidence="1 2">
    <name type="scientific">Coprinopsis marcescibilis</name>
    <name type="common">Agaric fungus</name>
    <name type="synonym">Psathyrella marcescibilis</name>
    <dbReference type="NCBI Taxonomy" id="230819"/>
    <lineage>
        <taxon>Eukaryota</taxon>
        <taxon>Fungi</taxon>
        <taxon>Dikarya</taxon>
        <taxon>Basidiomycota</taxon>
        <taxon>Agaricomycotina</taxon>
        <taxon>Agaricomycetes</taxon>
        <taxon>Agaricomycetidae</taxon>
        <taxon>Agaricales</taxon>
        <taxon>Agaricineae</taxon>
        <taxon>Psathyrellaceae</taxon>
        <taxon>Coprinopsis</taxon>
    </lineage>
</organism>
<evidence type="ECO:0000313" key="1">
    <source>
        <dbReference type="EMBL" id="TFK17509.1"/>
    </source>
</evidence>